<comment type="caution">
    <text evidence="2">The sequence shown here is derived from an EMBL/GenBank/DDBJ whole genome shotgun (WGS) entry which is preliminary data.</text>
</comment>
<reference evidence="2" key="1">
    <citation type="journal article" date="2019" name="Sci. Rep.">
        <title>Draft genome of Tanacetum cinerariifolium, the natural source of mosquito coil.</title>
        <authorList>
            <person name="Yamashiro T."/>
            <person name="Shiraishi A."/>
            <person name="Satake H."/>
            <person name="Nakayama K."/>
        </authorList>
    </citation>
    <scope>NUCLEOTIDE SEQUENCE</scope>
</reference>
<dbReference type="AlphaFoldDB" id="A0A699KT43"/>
<organism evidence="2">
    <name type="scientific">Tanacetum cinerariifolium</name>
    <name type="common">Dalmatian daisy</name>
    <name type="synonym">Chrysanthemum cinerariifolium</name>
    <dbReference type="NCBI Taxonomy" id="118510"/>
    <lineage>
        <taxon>Eukaryota</taxon>
        <taxon>Viridiplantae</taxon>
        <taxon>Streptophyta</taxon>
        <taxon>Embryophyta</taxon>
        <taxon>Tracheophyta</taxon>
        <taxon>Spermatophyta</taxon>
        <taxon>Magnoliopsida</taxon>
        <taxon>eudicotyledons</taxon>
        <taxon>Gunneridae</taxon>
        <taxon>Pentapetalae</taxon>
        <taxon>asterids</taxon>
        <taxon>campanulids</taxon>
        <taxon>Asterales</taxon>
        <taxon>Asteraceae</taxon>
        <taxon>Asteroideae</taxon>
        <taxon>Anthemideae</taxon>
        <taxon>Anthemidinae</taxon>
        <taxon>Tanacetum</taxon>
    </lineage>
</organism>
<feature type="non-terminal residue" evidence="2">
    <location>
        <position position="1"/>
    </location>
</feature>
<name>A0A699KT43_TANCI</name>
<gene>
    <name evidence="2" type="ORF">Tci_681485</name>
</gene>
<dbReference type="EMBL" id="BKCJ010550896">
    <property type="protein sequence ID" value="GFB09514.1"/>
    <property type="molecule type" value="Genomic_DNA"/>
</dbReference>
<proteinExistence type="predicted"/>
<accession>A0A699KT43</accession>
<evidence type="ECO:0000313" key="2">
    <source>
        <dbReference type="EMBL" id="GFB09514.1"/>
    </source>
</evidence>
<protein>
    <submittedName>
        <fullName evidence="2">Uncharacterized protein</fullName>
    </submittedName>
</protein>
<feature type="region of interest" description="Disordered" evidence="1">
    <location>
        <begin position="1"/>
        <end position="27"/>
    </location>
</feature>
<sequence>PVVKGLPATHPGEGARKTKPLSEGTTIDPKDVRRNIQLTDIDYTSTLVTDLSRLALKPDTEPLILTTVGDIQALLGDFKDELKDDSDENVYEVREEMDEEILQQYENTDVSLGNYQKIITQFMSDRVARINKMLINLQEVQNVVKEDLALNKKMLEAAQAYTKNSTNLTELFTLEAEVAEVNMDIKTIPVTIVRPIAKSVPEAHKDKEERLEKAAKEARLMQLSKPTMIKVVTEVAIKAGVDQKIFRAQRVVRSS</sequence>
<evidence type="ECO:0000256" key="1">
    <source>
        <dbReference type="SAM" id="MobiDB-lite"/>
    </source>
</evidence>